<dbReference type="EC" id="1.7.2.5" evidence="3"/>
<name>A0A1Y0Y1E7_ACEPA</name>
<evidence type="ECO:0000313" key="4">
    <source>
        <dbReference type="Proteomes" id="UP000196205"/>
    </source>
</evidence>
<evidence type="ECO:0000256" key="1">
    <source>
        <dbReference type="SAM" id="Phobius"/>
    </source>
</evidence>
<accession>A0A1Y0Y1E7</accession>
<dbReference type="InterPro" id="IPR036927">
    <property type="entry name" value="Cyt_c_oxase-like_su1_sf"/>
</dbReference>
<dbReference type="InterPro" id="IPR054309">
    <property type="entry name" value="NorB_cytochrome_c-like"/>
</dbReference>
<keyword evidence="1" id="KW-0472">Membrane</keyword>
<geneLocation type="plasmid" evidence="4">
    <name>pap1342-2</name>
</geneLocation>
<protein>
    <submittedName>
        <fullName evidence="3">Nitric-oxide reductase (Cytochrome c)</fullName>
        <ecNumber evidence="3">1.7.2.5</ecNumber>
    </submittedName>
</protein>
<evidence type="ECO:0000259" key="2">
    <source>
        <dbReference type="Pfam" id="PF22085"/>
    </source>
</evidence>
<dbReference type="Pfam" id="PF22085">
    <property type="entry name" value="NorB_cytochrome_c-like"/>
    <property type="match status" value="1"/>
</dbReference>
<dbReference type="Proteomes" id="UP000196205">
    <property type="component" value="Plasmid pAP1342-2"/>
</dbReference>
<feature type="transmembrane region" description="Helical" evidence="1">
    <location>
        <begin position="121"/>
        <end position="144"/>
    </location>
</feature>
<keyword evidence="1" id="KW-0812">Transmembrane</keyword>
<feature type="domain" description="Nitric oxide reductase subunit B cytochrome c-like" evidence="2">
    <location>
        <begin position="72"/>
        <end position="107"/>
    </location>
</feature>
<reference evidence="3 4" key="1">
    <citation type="submission" date="2017-05" db="EMBL/GenBank/DDBJ databases">
        <title>Genome sequence of Acetobacter pasteurianus subsp. pasteurianus strain SRCM101342.</title>
        <authorList>
            <person name="Cho S.H."/>
        </authorList>
    </citation>
    <scope>NUCLEOTIDE SEQUENCE [LARGE SCALE GENOMIC DNA]</scope>
    <source>
        <strain evidence="3 4">SRCM101342</strain>
        <plasmid evidence="4">pap1342-2</plasmid>
    </source>
</reference>
<dbReference type="AlphaFoldDB" id="A0A1Y0Y1E7"/>
<dbReference type="EMBL" id="CP021511">
    <property type="protein sequence ID" value="ARW49028.1"/>
    <property type="molecule type" value="Genomic_DNA"/>
</dbReference>
<keyword evidence="1" id="KW-1133">Transmembrane helix</keyword>
<keyword evidence="3" id="KW-0560">Oxidoreductase</keyword>
<feature type="transmembrane region" description="Helical" evidence="1">
    <location>
        <begin position="224"/>
        <end position="243"/>
    </location>
</feature>
<dbReference type="Gene3D" id="1.20.210.10">
    <property type="entry name" value="Cytochrome c oxidase-like, subunit I domain"/>
    <property type="match status" value="1"/>
</dbReference>
<gene>
    <name evidence="3" type="ORF">S1001342_02738</name>
</gene>
<keyword evidence="3" id="KW-0614">Plasmid</keyword>
<evidence type="ECO:0000313" key="3">
    <source>
        <dbReference type="EMBL" id="ARW49028.1"/>
    </source>
</evidence>
<organism evidence="3 4">
    <name type="scientific">Acetobacter pasteurianus subsp. pasteurianus</name>
    <dbReference type="NCBI Taxonomy" id="481145"/>
    <lineage>
        <taxon>Bacteria</taxon>
        <taxon>Pseudomonadati</taxon>
        <taxon>Pseudomonadota</taxon>
        <taxon>Alphaproteobacteria</taxon>
        <taxon>Acetobacterales</taxon>
        <taxon>Acetobacteraceae</taxon>
        <taxon>Acetobacter</taxon>
    </lineage>
</organism>
<dbReference type="GO" id="GO:0016966">
    <property type="term" value="F:nitric oxide reductase activity"/>
    <property type="evidence" value="ECO:0007669"/>
    <property type="project" value="UniProtKB-EC"/>
</dbReference>
<dbReference type="SUPFAM" id="SSF81442">
    <property type="entry name" value="Cytochrome c oxidase subunit I-like"/>
    <property type="match status" value="1"/>
</dbReference>
<proteinExistence type="predicted"/>
<sequence length="267" mass="29781">MSVLTNELSQPGQPVSCVPVGGSEASFGLPANGRKQRSITRYRPRYIIPMTSHNLTVRTDRSSGWNATQALTPALALKTADFLMYSALTTVAHRPGKTYSWTQNWPYEPLVGNTPTGATFIWTWASFGFVFLAFGVVLFIYEYWLDDADTSLRECILVPARPLTSSQRKIWKYFLLVSALILIQILVGSIMAHMYYDRSSFYGFDVNRYIPFSFMRDVHIQAPIVWIGLSWIGAALFLSPVIAGGEEARGQGWLVDAEISQKGCTSG</sequence>
<feature type="transmembrane region" description="Helical" evidence="1">
    <location>
        <begin position="173"/>
        <end position="196"/>
    </location>
</feature>